<dbReference type="AlphaFoldDB" id="A0A4P9YK52"/>
<name>A0A4P9YK52_ROZAC</name>
<organism evidence="2 3">
    <name type="scientific">Rozella allomycis (strain CSF55)</name>
    <dbReference type="NCBI Taxonomy" id="988480"/>
    <lineage>
        <taxon>Eukaryota</taxon>
        <taxon>Fungi</taxon>
        <taxon>Fungi incertae sedis</taxon>
        <taxon>Cryptomycota</taxon>
        <taxon>Cryptomycota incertae sedis</taxon>
        <taxon>Rozella</taxon>
    </lineage>
</organism>
<gene>
    <name evidence="2" type="ORF">ROZALSC1DRAFT_21800</name>
</gene>
<feature type="region of interest" description="Disordered" evidence="1">
    <location>
        <begin position="1"/>
        <end position="59"/>
    </location>
</feature>
<evidence type="ECO:0000313" key="2">
    <source>
        <dbReference type="EMBL" id="RKP19987.1"/>
    </source>
</evidence>
<evidence type="ECO:0000256" key="1">
    <source>
        <dbReference type="SAM" id="MobiDB-lite"/>
    </source>
</evidence>
<protein>
    <submittedName>
        <fullName evidence="2">Uncharacterized protein</fullName>
    </submittedName>
</protein>
<sequence length="349" mass="39651">MSSAKVETSKDDDELETYFRSLNNSVSQKKITEPPQLPGSQKYMKTASTRNSNQSSIIDRSKILLQKIKEDHKSKTLNQENDFDDTEIAGSTNHDYDLSSSPEPSYRYNVEKTVDSKQEYDDDFEKDSTSTEYESVIGDSILSNVKTIKDLEFTAKDIKGSEGNRNSTFTTSNSFNQNENIKEIGSYPDKARDNNVKFENTNSSIKTIEPDTNIERNKKISKNIGDDENQPSAIIVNNDHNRERTISNIHDEILNSRSNDTGSSLDKDFVSREIQCDLLMAAHTPHTASIDTILTMSQKKIEYNLQSSDILLLSRNIGTRASDNSYRIHRSIFSSRLNQWTSQLLSQRK</sequence>
<feature type="region of interest" description="Disordered" evidence="1">
    <location>
        <begin position="73"/>
        <end position="106"/>
    </location>
</feature>
<feature type="compositionally biased region" description="Polar residues" evidence="1">
    <location>
        <begin position="20"/>
        <end position="29"/>
    </location>
</feature>
<feature type="compositionally biased region" description="Polar residues" evidence="1">
    <location>
        <begin position="89"/>
        <end position="103"/>
    </location>
</feature>
<reference evidence="3" key="1">
    <citation type="journal article" date="2018" name="Nat. Microbiol.">
        <title>Leveraging single-cell genomics to expand the fungal tree of life.</title>
        <authorList>
            <person name="Ahrendt S.R."/>
            <person name="Quandt C.A."/>
            <person name="Ciobanu D."/>
            <person name="Clum A."/>
            <person name="Salamov A."/>
            <person name="Andreopoulos B."/>
            <person name="Cheng J.F."/>
            <person name="Woyke T."/>
            <person name="Pelin A."/>
            <person name="Henrissat B."/>
            <person name="Reynolds N.K."/>
            <person name="Benny G.L."/>
            <person name="Smith M.E."/>
            <person name="James T.Y."/>
            <person name="Grigoriev I.V."/>
        </authorList>
    </citation>
    <scope>NUCLEOTIDE SEQUENCE [LARGE SCALE GENOMIC DNA]</scope>
    <source>
        <strain evidence="3">CSF55</strain>
    </source>
</reference>
<dbReference type="EMBL" id="ML005129">
    <property type="protein sequence ID" value="RKP19987.1"/>
    <property type="molecule type" value="Genomic_DNA"/>
</dbReference>
<accession>A0A4P9YK52</accession>
<dbReference type="Proteomes" id="UP000281549">
    <property type="component" value="Unassembled WGS sequence"/>
</dbReference>
<evidence type="ECO:0000313" key="3">
    <source>
        <dbReference type="Proteomes" id="UP000281549"/>
    </source>
</evidence>
<feature type="compositionally biased region" description="Polar residues" evidence="1">
    <location>
        <begin position="46"/>
        <end position="58"/>
    </location>
</feature>
<proteinExistence type="predicted"/>